<feature type="non-terminal residue" evidence="3">
    <location>
        <position position="193"/>
    </location>
</feature>
<dbReference type="InterPro" id="IPR025749">
    <property type="entry name" value="Sphingomyelin_synth-like_dom"/>
</dbReference>
<evidence type="ECO:0000256" key="1">
    <source>
        <dbReference type="SAM" id="Phobius"/>
    </source>
</evidence>
<feature type="transmembrane region" description="Helical" evidence="1">
    <location>
        <begin position="96"/>
        <end position="115"/>
    </location>
</feature>
<proteinExistence type="predicted"/>
<comment type="caution">
    <text evidence="3">The sequence shown here is derived from an EMBL/GenBank/DDBJ whole genome shotgun (WGS) entry which is preliminary data.</text>
</comment>
<feature type="transmembrane region" description="Helical" evidence="1">
    <location>
        <begin position="66"/>
        <end position="84"/>
    </location>
</feature>
<feature type="domain" description="Sphingomyelin synthase-like" evidence="2">
    <location>
        <begin position="133"/>
        <end position="192"/>
    </location>
</feature>
<gene>
    <name evidence="3" type="ORF">A3C12_00290</name>
</gene>
<keyword evidence="1" id="KW-1133">Transmembrane helix</keyword>
<evidence type="ECO:0000313" key="3">
    <source>
        <dbReference type="EMBL" id="OHA01349.1"/>
    </source>
</evidence>
<name>A0A1G2KSL3_9BACT</name>
<reference evidence="3 4" key="1">
    <citation type="journal article" date="2016" name="Nat. Commun.">
        <title>Thousands of microbial genomes shed light on interconnected biogeochemical processes in an aquifer system.</title>
        <authorList>
            <person name="Anantharaman K."/>
            <person name="Brown C.T."/>
            <person name="Hug L.A."/>
            <person name="Sharon I."/>
            <person name="Castelle C.J."/>
            <person name="Probst A.J."/>
            <person name="Thomas B.C."/>
            <person name="Singh A."/>
            <person name="Wilkins M.J."/>
            <person name="Karaoz U."/>
            <person name="Brodie E.L."/>
            <person name="Williams K.H."/>
            <person name="Hubbard S.S."/>
            <person name="Banfield J.F."/>
        </authorList>
    </citation>
    <scope>NUCLEOTIDE SEQUENCE [LARGE SCALE GENOMIC DNA]</scope>
</reference>
<dbReference type="Proteomes" id="UP000178710">
    <property type="component" value="Unassembled WGS sequence"/>
</dbReference>
<dbReference type="Pfam" id="PF14360">
    <property type="entry name" value="PAP2_C"/>
    <property type="match status" value="1"/>
</dbReference>
<feature type="transmembrane region" description="Helical" evidence="1">
    <location>
        <begin position="159"/>
        <end position="179"/>
    </location>
</feature>
<organism evidence="3 4">
    <name type="scientific">Candidatus Sungbacteria bacterium RIFCSPHIGHO2_02_FULL_49_20</name>
    <dbReference type="NCBI Taxonomy" id="1802272"/>
    <lineage>
        <taxon>Bacteria</taxon>
        <taxon>Candidatus Sungiibacteriota</taxon>
    </lineage>
</organism>
<feature type="transmembrane region" description="Helical" evidence="1">
    <location>
        <begin position="135"/>
        <end position="152"/>
    </location>
</feature>
<protein>
    <recommendedName>
        <fullName evidence="2">Sphingomyelin synthase-like domain-containing protein</fullName>
    </recommendedName>
</protein>
<accession>A0A1G2KSL3</accession>
<dbReference type="AlphaFoldDB" id="A0A1G2KSL3"/>
<evidence type="ECO:0000259" key="2">
    <source>
        <dbReference type="Pfam" id="PF14360"/>
    </source>
</evidence>
<evidence type="ECO:0000313" key="4">
    <source>
        <dbReference type="Proteomes" id="UP000178710"/>
    </source>
</evidence>
<keyword evidence="1" id="KW-0472">Membrane</keyword>
<keyword evidence="1" id="KW-0812">Transmembrane</keyword>
<sequence>MNSLKNKYKLHFGHSGFLASFAFSILLLALALVVNFYAGVYATEKASNSVTDIVLSNIRVYDVDGIFVYGSIILWIFVSLLLLLNPGKIPFTVKSIALFVLIRSVFISITHIGPFPTQIAIDSNLLNKFSFAGDLFFSAHVGLPFLLALVFWDDLRLRILFIVSAIIFAAVVLLAHLHYSIDVLAAFFITFTI</sequence>
<dbReference type="EMBL" id="MHQK01000029">
    <property type="protein sequence ID" value="OHA01349.1"/>
    <property type="molecule type" value="Genomic_DNA"/>
</dbReference>